<dbReference type="InterPro" id="IPR008966">
    <property type="entry name" value="Adhesion_dom_sf"/>
</dbReference>
<dbReference type="PANTHER" id="PTHR33420">
    <property type="entry name" value="FIMBRIAL SUBUNIT ELFA-RELATED"/>
    <property type="match status" value="1"/>
</dbReference>
<reference evidence="2 3" key="1">
    <citation type="submission" date="2018-12" db="EMBL/GenBank/DDBJ databases">
        <title>Cadmium resistance mechanism in endophytic bacteria Burkholderia cenocepacia YG-3.</title>
        <authorList>
            <person name="Zhang X."/>
            <person name="Wang X."/>
            <person name="Zhu Y."/>
        </authorList>
    </citation>
    <scope>NUCLEOTIDE SEQUENCE [LARGE SCALE GENOMIC DNA]</scope>
    <source>
        <strain evidence="2 3">YG-3</strain>
    </source>
</reference>
<feature type="signal peptide" evidence="1">
    <location>
        <begin position="1"/>
        <end position="26"/>
    </location>
</feature>
<dbReference type="SUPFAM" id="SSF49401">
    <property type="entry name" value="Bacterial adhesins"/>
    <property type="match status" value="1"/>
</dbReference>
<dbReference type="AlphaFoldDB" id="A0A3Q9F902"/>
<accession>A0A3Q9F902</accession>
<gene>
    <name evidence="2" type="ORF">D5R55_08740</name>
</gene>
<sequence>MKMKLLRRWVAAGIAGSVLAPAVAHAYDGTIKFEGSISDVTCNINGQAPGVDNIREVSLGDHINPSTFGTVGTTSTPVQFALNIGGNAGCTDDTKVVIDFDPASVNVNPATGNLKLVGTKPAEGVEIQVSDAGNGKSGKIWLGKPQNLADAQVATVKNNTATLTYAAAYVSTVDQAAIKTGSGNSFIRYTLAYY</sequence>
<dbReference type="Gene3D" id="2.60.40.1090">
    <property type="entry name" value="Fimbrial-type adhesion domain"/>
    <property type="match status" value="1"/>
</dbReference>
<dbReference type="GO" id="GO:0009289">
    <property type="term" value="C:pilus"/>
    <property type="evidence" value="ECO:0007669"/>
    <property type="project" value="InterPro"/>
</dbReference>
<dbReference type="EMBL" id="CP034545">
    <property type="protein sequence ID" value="AZQ52765.1"/>
    <property type="molecule type" value="Genomic_DNA"/>
</dbReference>
<dbReference type="InterPro" id="IPR050263">
    <property type="entry name" value="Bact_Fimbrial_Adh_Pro"/>
</dbReference>
<dbReference type="InterPro" id="IPR036937">
    <property type="entry name" value="Adhesion_dom_fimbrial_sf"/>
</dbReference>
<evidence type="ECO:0000313" key="2">
    <source>
        <dbReference type="EMBL" id="AZQ52765.1"/>
    </source>
</evidence>
<dbReference type="GO" id="GO:0043709">
    <property type="term" value="P:cell adhesion involved in single-species biofilm formation"/>
    <property type="evidence" value="ECO:0007669"/>
    <property type="project" value="TreeGrafter"/>
</dbReference>
<organism evidence="2 3">
    <name type="scientific">Burkholderia cenocepacia</name>
    <dbReference type="NCBI Taxonomy" id="95486"/>
    <lineage>
        <taxon>Bacteria</taxon>
        <taxon>Pseudomonadati</taxon>
        <taxon>Pseudomonadota</taxon>
        <taxon>Betaproteobacteria</taxon>
        <taxon>Burkholderiales</taxon>
        <taxon>Burkholderiaceae</taxon>
        <taxon>Burkholderia</taxon>
        <taxon>Burkholderia cepacia complex</taxon>
    </lineage>
</organism>
<feature type="chain" id="PRO_5018567894" evidence="1">
    <location>
        <begin position="27"/>
        <end position="194"/>
    </location>
</feature>
<evidence type="ECO:0000313" key="3">
    <source>
        <dbReference type="Proteomes" id="UP000277191"/>
    </source>
</evidence>
<proteinExistence type="predicted"/>
<evidence type="ECO:0000256" key="1">
    <source>
        <dbReference type="SAM" id="SignalP"/>
    </source>
</evidence>
<dbReference type="RefSeq" id="WP_126364152.1">
    <property type="nucleotide sequence ID" value="NZ_CP034545.1"/>
</dbReference>
<dbReference type="Proteomes" id="UP000277191">
    <property type="component" value="Chromosome 1"/>
</dbReference>
<dbReference type="PANTHER" id="PTHR33420:SF26">
    <property type="entry name" value="FIMBRIAL SUBUNIT"/>
    <property type="match status" value="1"/>
</dbReference>
<protein>
    <submittedName>
        <fullName evidence="2">Type 1 fimbrial protein</fullName>
    </submittedName>
</protein>
<name>A0A3Q9F902_9BURK</name>
<keyword evidence="1" id="KW-0732">Signal</keyword>